<evidence type="ECO:0008006" key="4">
    <source>
        <dbReference type="Google" id="ProtNLM"/>
    </source>
</evidence>
<accession>A0ABY6D7Y5</accession>
<name>A0ABY6D7Y5_9RHOB</name>
<dbReference type="SUPFAM" id="SSF56935">
    <property type="entry name" value="Porins"/>
    <property type="match status" value="1"/>
</dbReference>
<protein>
    <recommendedName>
        <fullName evidence="4">Porin</fullName>
    </recommendedName>
</protein>
<sequence>MNKTIAIAGLGSLLLASAGTANAQDGRFTWEGSIELQSDVLFDSSNPANELNDTYMTINGALSYAITSRTSVNASLVIEPIIGAVKDRVLEDHGLYAEELYFAHDFGPAEVVLGKFNPAFGAAWDLAPGLYGADFAEDYQLTERVGAAINIALPLGVGEHVLSFAAFNADRSIFSESLGRKRPQNNLSAGGVSNTSDPESFALSLMGEVGNTAYNIGIQNQARGVGDVTDQTGFVAGVVYVLGEGSSVPVELLGEVAYFDAFGGVRADATIATFGAAFAVGPATVSGVYAVRDIQNAPTDHLATLSVEVPVTDSLSTTIGYRYGREAGDRNHTLGSVLTYEF</sequence>
<keyword evidence="3" id="KW-1185">Reference proteome</keyword>
<dbReference type="RefSeq" id="WP_263047223.1">
    <property type="nucleotide sequence ID" value="NZ_CP106738.1"/>
</dbReference>
<reference evidence="2" key="1">
    <citation type="submission" date="2022-10" db="EMBL/GenBank/DDBJ databases">
        <title>Roseovarius pelagicus sp. nov., isolated from Arctic seawater.</title>
        <authorList>
            <person name="Hong Y.W."/>
            <person name="Hwang C.Y."/>
        </authorList>
    </citation>
    <scope>NUCLEOTIDE SEQUENCE</scope>
    <source>
        <strain evidence="2">HL-MP18</strain>
    </source>
</reference>
<evidence type="ECO:0000256" key="1">
    <source>
        <dbReference type="SAM" id="SignalP"/>
    </source>
</evidence>
<keyword evidence="1" id="KW-0732">Signal</keyword>
<organism evidence="2 3">
    <name type="scientific">Roseovarius pelagicus</name>
    <dbReference type="NCBI Taxonomy" id="2980108"/>
    <lineage>
        <taxon>Bacteria</taxon>
        <taxon>Pseudomonadati</taxon>
        <taxon>Pseudomonadota</taxon>
        <taxon>Alphaproteobacteria</taxon>
        <taxon>Rhodobacterales</taxon>
        <taxon>Roseobacteraceae</taxon>
        <taxon>Roseovarius</taxon>
    </lineage>
</organism>
<feature type="chain" id="PRO_5047037136" description="Porin" evidence="1">
    <location>
        <begin position="24"/>
        <end position="342"/>
    </location>
</feature>
<evidence type="ECO:0000313" key="2">
    <source>
        <dbReference type="EMBL" id="UXX82237.1"/>
    </source>
</evidence>
<dbReference type="EMBL" id="CP106738">
    <property type="protein sequence ID" value="UXX82237.1"/>
    <property type="molecule type" value="Genomic_DNA"/>
</dbReference>
<dbReference type="Proteomes" id="UP001064087">
    <property type="component" value="Chromosome"/>
</dbReference>
<feature type="signal peptide" evidence="1">
    <location>
        <begin position="1"/>
        <end position="23"/>
    </location>
</feature>
<gene>
    <name evidence="2" type="ORF">N7U68_14150</name>
</gene>
<proteinExistence type="predicted"/>
<evidence type="ECO:0000313" key="3">
    <source>
        <dbReference type="Proteomes" id="UP001064087"/>
    </source>
</evidence>